<dbReference type="EMBL" id="GBHO01040905">
    <property type="protein sequence ID" value="JAG02699.1"/>
    <property type="molecule type" value="Transcribed_RNA"/>
</dbReference>
<dbReference type="EMBL" id="GBHO01017733">
    <property type="protein sequence ID" value="JAG25871.1"/>
    <property type="molecule type" value="Transcribed_RNA"/>
</dbReference>
<name>A0A0A9Y2J9_LYGHE</name>
<dbReference type="GO" id="GO:0016301">
    <property type="term" value="F:kinase activity"/>
    <property type="evidence" value="ECO:0007669"/>
    <property type="project" value="UniProtKB-KW"/>
</dbReference>
<dbReference type="Gene3D" id="3.10.20.90">
    <property type="entry name" value="Phosphatidylinositol 3-kinase Catalytic Subunit, Chain A, domain 1"/>
    <property type="match status" value="1"/>
</dbReference>
<dbReference type="InterPro" id="IPR029071">
    <property type="entry name" value="Ubiquitin-like_domsf"/>
</dbReference>
<proteinExistence type="predicted"/>
<evidence type="ECO:0000313" key="3">
    <source>
        <dbReference type="EMBL" id="JAP97204.1"/>
    </source>
</evidence>
<evidence type="ECO:0000313" key="4">
    <source>
        <dbReference type="EMBL" id="JAQ17053.1"/>
    </source>
</evidence>
<dbReference type="EMBL" id="GDHC01021424">
    <property type="protein sequence ID" value="JAP97204.1"/>
    <property type="molecule type" value="Transcribed_RNA"/>
</dbReference>
<gene>
    <name evidence="2" type="primary">ackA_4</name>
    <name evidence="1" type="synonym">ackA_0</name>
    <name evidence="2" type="ORF">CM83_4090</name>
    <name evidence="1" type="ORF">CM83_4091</name>
    <name evidence="4" type="ORF">g.2593</name>
    <name evidence="3" type="ORF">g.2594</name>
</gene>
<dbReference type="EMBL" id="GDHC01001576">
    <property type="protein sequence ID" value="JAQ17053.1"/>
    <property type="molecule type" value="Transcribed_RNA"/>
</dbReference>
<protein>
    <submittedName>
        <fullName evidence="2">Acetate kinase</fullName>
    </submittedName>
</protein>
<evidence type="ECO:0000313" key="1">
    <source>
        <dbReference type="EMBL" id="JAG02699.1"/>
    </source>
</evidence>
<dbReference type="AlphaFoldDB" id="A0A0A9Y2J9"/>
<accession>A0A0A9Y2J9</accession>
<sequence>MQGVVPSLLDKEITKQFGPQVEEVGIFVRDCSSHDYNNDTPTFQFSTSQGKSLLDSTTRANEESVGRQVRSAFHGAVPRALHIDSQTPNAVVVQIVLANRSRHRVYVIPTTTIFELYQHTMSLSDVATCDFQLVSGFPPTPLLDPNATVAS</sequence>
<reference evidence="3" key="3">
    <citation type="journal article" date="2016" name="Gigascience">
        <title>De novo construction of an expanded transcriptome assembly for the western tarnished plant bug, Lygus hesperus.</title>
        <authorList>
            <person name="Tassone E.E."/>
            <person name="Geib S.M."/>
            <person name="Hall B."/>
            <person name="Fabrick J.A."/>
            <person name="Brent C.S."/>
            <person name="Hull J.J."/>
        </authorList>
    </citation>
    <scope>NUCLEOTIDE SEQUENCE</scope>
</reference>
<evidence type="ECO:0000313" key="2">
    <source>
        <dbReference type="EMBL" id="JAG25871.1"/>
    </source>
</evidence>
<dbReference type="SUPFAM" id="SSF54236">
    <property type="entry name" value="Ubiquitin-like"/>
    <property type="match status" value="1"/>
</dbReference>
<reference evidence="2" key="2">
    <citation type="submission" date="2014-07" db="EMBL/GenBank/DDBJ databases">
        <authorList>
            <person name="Hull J."/>
        </authorList>
    </citation>
    <scope>NUCLEOTIDE SEQUENCE</scope>
</reference>
<keyword evidence="2" id="KW-0808">Transferase</keyword>
<keyword evidence="2" id="KW-0418">Kinase</keyword>
<organism evidence="2">
    <name type="scientific">Lygus hesperus</name>
    <name type="common">Western plant bug</name>
    <dbReference type="NCBI Taxonomy" id="30085"/>
    <lineage>
        <taxon>Eukaryota</taxon>
        <taxon>Metazoa</taxon>
        <taxon>Ecdysozoa</taxon>
        <taxon>Arthropoda</taxon>
        <taxon>Hexapoda</taxon>
        <taxon>Insecta</taxon>
        <taxon>Pterygota</taxon>
        <taxon>Neoptera</taxon>
        <taxon>Paraneoptera</taxon>
        <taxon>Hemiptera</taxon>
        <taxon>Heteroptera</taxon>
        <taxon>Panheteroptera</taxon>
        <taxon>Cimicomorpha</taxon>
        <taxon>Miridae</taxon>
        <taxon>Mirini</taxon>
        <taxon>Lygus</taxon>
    </lineage>
</organism>
<reference evidence="2" key="1">
    <citation type="journal article" date="2014" name="PLoS ONE">
        <title>Transcriptome-Based Identification of ABC Transporters in the Western Tarnished Plant Bug Lygus hesperus.</title>
        <authorList>
            <person name="Hull J.J."/>
            <person name="Chaney K."/>
            <person name="Geib S.M."/>
            <person name="Fabrick J.A."/>
            <person name="Brent C.S."/>
            <person name="Walsh D."/>
            <person name="Lavine L.C."/>
        </authorList>
    </citation>
    <scope>NUCLEOTIDE SEQUENCE</scope>
</reference>